<evidence type="ECO:0000313" key="2">
    <source>
        <dbReference type="EMBL" id="KAK9717797.1"/>
    </source>
</evidence>
<dbReference type="InterPro" id="IPR006616">
    <property type="entry name" value="DM9_repeat"/>
</dbReference>
<dbReference type="PANTHER" id="PTHR31649">
    <property type="entry name" value="AGAP009604-PA"/>
    <property type="match status" value="1"/>
</dbReference>
<organism evidence="2 3">
    <name type="scientific">Popillia japonica</name>
    <name type="common">Japanese beetle</name>
    <dbReference type="NCBI Taxonomy" id="7064"/>
    <lineage>
        <taxon>Eukaryota</taxon>
        <taxon>Metazoa</taxon>
        <taxon>Ecdysozoa</taxon>
        <taxon>Arthropoda</taxon>
        <taxon>Hexapoda</taxon>
        <taxon>Insecta</taxon>
        <taxon>Pterygota</taxon>
        <taxon>Neoptera</taxon>
        <taxon>Endopterygota</taxon>
        <taxon>Coleoptera</taxon>
        <taxon>Polyphaga</taxon>
        <taxon>Scarabaeiformia</taxon>
        <taxon>Scarabaeidae</taxon>
        <taxon>Rutelinae</taxon>
        <taxon>Popillia</taxon>
    </lineage>
</organism>
<keyword evidence="3" id="KW-1185">Reference proteome</keyword>
<comment type="caution">
    <text evidence="2">The sequence shown here is derived from an EMBL/GenBank/DDBJ whole genome shotgun (WGS) entry which is preliminary data.</text>
</comment>
<gene>
    <name evidence="2" type="ORF">QE152_g23518</name>
</gene>
<evidence type="ECO:0000313" key="3">
    <source>
        <dbReference type="Proteomes" id="UP001458880"/>
    </source>
</evidence>
<accession>A0AAW1KGQ9</accession>
<sequence>MCNYLLLLLGIGFIFHEVDLAPDFYWRHYNHGDIPYDALEAYPGLYIGQAHFSTGLFPASIYPYRNSAVAMLGPRVNVTEHLKILCTPKPRNFYWDTVDFTSDNITLMKNAVVGGFQESWLTYIGLVNHLDNWKVGKVFDIEDKAWRGIYVWDTDGIFELWVMYIRVSLLLLIWTGVVLEVAAVVQDFYWRNYVHGDVPYDAVEAAPGLYIGQVNFKDYLLPTAIYPYRKVAITTDVKREYVKDNIKILCTLEPKRFYWEPVDFTTHDFSLMTDAVVGGFRGSYVMYIGLLKHKNNWKIGRVYDAAEDLGILVWDDDGKVPTFHRFELLKYNSSSLDRSDYRLCDQ</sequence>
<feature type="chain" id="PRO_5043486365" evidence="1">
    <location>
        <begin position="21"/>
        <end position="346"/>
    </location>
</feature>
<feature type="signal peptide" evidence="1">
    <location>
        <begin position="1"/>
        <end position="20"/>
    </location>
</feature>
<proteinExistence type="predicted"/>
<protein>
    <submittedName>
        <fullName evidence="2">Uncharacterized protein</fullName>
    </submittedName>
</protein>
<evidence type="ECO:0000256" key="1">
    <source>
        <dbReference type="SAM" id="SignalP"/>
    </source>
</evidence>
<keyword evidence="1" id="KW-0732">Signal</keyword>
<dbReference type="Pfam" id="PF11901">
    <property type="entry name" value="DM9"/>
    <property type="match status" value="2"/>
</dbReference>
<name>A0AAW1KGQ9_POPJA</name>
<dbReference type="EMBL" id="JASPKY010000236">
    <property type="protein sequence ID" value="KAK9717797.1"/>
    <property type="molecule type" value="Genomic_DNA"/>
</dbReference>
<dbReference type="PANTHER" id="PTHR31649:SF10">
    <property type="entry name" value="IP19903P-RELATED"/>
    <property type="match status" value="1"/>
</dbReference>
<dbReference type="AlphaFoldDB" id="A0AAW1KGQ9"/>
<dbReference type="Proteomes" id="UP001458880">
    <property type="component" value="Unassembled WGS sequence"/>
</dbReference>
<reference evidence="2 3" key="1">
    <citation type="journal article" date="2024" name="BMC Genomics">
        <title>De novo assembly and annotation of Popillia japonica's genome with initial clues to its potential as an invasive pest.</title>
        <authorList>
            <person name="Cucini C."/>
            <person name="Boschi S."/>
            <person name="Funari R."/>
            <person name="Cardaioli E."/>
            <person name="Iannotti N."/>
            <person name="Marturano G."/>
            <person name="Paoli F."/>
            <person name="Bruttini M."/>
            <person name="Carapelli A."/>
            <person name="Frati F."/>
            <person name="Nardi F."/>
        </authorList>
    </citation>
    <scope>NUCLEOTIDE SEQUENCE [LARGE SCALE GENOMIC DNA]</scope>
    <source>
        <strain evidence="2">DMR45628</strain>
    </source>
</reference>